<proteinExistence type="predicted"/>
<dbReference type="Gene3D" id="3.90.79.10">
    <property type="entry name" value="Nucleoside Triphosphate Pyrophosphohydrolase"/>
    <property type="match status" value="1"/>
</dbReference>
<evidence type="ECO:0000313" key="4">
    <source>
        <dbReference type="EMBL" id="NMQ18815.1"/>
    </source>
</evidence>
<dbReference type="EMBL" id="SPMZ01000016">
    <property type="protein sequence ID" value="NMQ18815.1"/>
    <property type="molecule type" value="Genomic_DNA"/>
</dbReference>
<comment type="caution">
    <text evidence="4">The sequence shown here is derived from an EMBL/GenBank/DDBJ whole genome shotgun (WGS) entry which is preliminary data.</text>
</comment>
<gene>
    <name evidence="4" type="ORF">E4P82_06095</name>
</gene>
<comment type="cofactor">
    <cofactor evidence="1">
        <name>Mg(2+)</name>
        <dbReference type="ChEBI" id="CHEBI:18420"/>
    </cofactor>
</comment>
<reference evidence="4 5" key="1">
    <citation type="submission" date="2019-03" db="EMBL/GenBank/DDBJ databases">
        <title>Metabolic reconstructions from genomes of highly enriched 'Candidatus Accumulibacter' and 'Candidatus Competibacter' bioreactor populations.</title>
        <authorList>
            <person name="Annavajhala M.K."/>
            <person name="Welles L."/>
            <person name="Abbas B."/>
            <person name="Sorokin D."/>
            <person name="Park H."/>
            <person name="Van Loosdrecht M."/>
            <person name="Chandran K."/>
        </authorList>
    </citation>
    <scope>NUCLEOTIDE SEQUENCE [LARGE SCALE GENOMIC DNA]</scope>
    <source>
        <strain evidence="4 5">SBR_G</strain>
    </source>
</reference>
<dbReference type="PROSITE" id="PS00893">
    <property type="entry name" value="NUDIX_BOX"/>
    <property type="match status" value="1"/>
</dbReference>
<dbReference type="InterPro" id="IPR000086">
    <property type="entry name" value="NUDIX_hydrolase_dom"/>
</dbReference>
<organism evidence="4 5">
    <name type="scientific">Candidatus Competibacter phosphatis</name>
    <dbReference type="NCBI Taxonomy" id="221280"/>
    <lineage>
        <taxon>Bacteria</taxon>
        <taxon>Pseudomonadati</taxon>
        <taxon>Pseudomonadota</taxon>
        <taxon>Gammaproteobacteria</taxon>
        <taxon>Candidatus Competibacteraceae</taxon>
        <taxon>Candidatus Competibacter</taxon>
    </lineage>
</organism>
<evidence type="ECO:0000256" key="2">
    <source>
        <dbReference type="ARBA" id="ARBA00022801"/>
    </source>
</evidence>
<dbReference type="CDD" id="cd04511">
    <property type="entry name" value="NUDIX_Hydrolase"/>
    <property type="match status" value="1"/>
</dbReference>
<sequence>MKFCSQCGAPVILRVPSGDNRPRHICDTCDTIHYQNPKIVAGCVPEWGDRILLCRRAIEPRYGLWTLPAGFMENGESAVAAAARETWEEANAVIENLTLYGLYSLTHVNQVYLMFRGQIKDGAASPGEESLEVGLFAEEEIPWEQLAFTVVHETLRQYFTERRTGVFHSHVGDIIREADNRFRVHRYY</sequence>
<keyword evidence="5" id="KW-1185">Reference proteome</keyword>
<dbReference type="Pfam" id="PF14803">
    <property type="entry name" value="Zn_ribbon_Nudix"/>
    <property type="match status" value="1"/>
</dbReference>
<dbReference type="PROSITE" id="PS51462">
    <property type="entry name" value="NUDIX"/>
    <property type="match status" value="1"/>
</dbReference>
<dbReference type="Proteomes" id="UP000760480">
    <property type="component" value="Unassembled WGS sequence"/>
</dbReference>
<dbReference type="InterPro" id="IPR029401">
    <property type="entry name" value="Nudix_N"/>
</dbReference>
<dbReference type="Gene3D" id="2.20.70.10">
    <property type="match status" value="1"/>
</dbReference>
<dbReference type="PANTHER" id="PTHR43222">
    <property type="entry name" value="NUDIX HYDROLASE 23"/>
    <property type="match status" value="1"/>
</dbReference>
<dbReference type="PANTHER" id="PTHR43222:SF2">
    <property type="entry name" value="NUDIX HYDROLASE 23, CHLOROPLASTIC"/>
    <property type="match status" value="1"/>
</dbReference>
<evidence type="ECO:0000313" key="5">
    <source>
        <dbReference type="Proteomes" id="UP000760480"/>
    </source>
</evidence>
<evidence type="ECO:0000259" key="3">
    <source>
        <dbReference type="PROSITE" id="PS51462"/>
    </source>
</evidence>
<name>A0ABX1TK15_9GAMM</name>
<protein>
    <submittedName>
        <fullName evidence="4">NUDIX domain-containing protein</fullName>
    </submittedName>
</protein>
<dbReference type="InterPro" id="IPR015797">
    <property type="entry name" value="NUDIX_hydrolase-like_dom_sf"/>
</dbReference>
<feature type="domain" description="Nudix hydrolase" evidence="3">
    <location>
        <begin position="36"/>
        <end position="159"/>
    </location>
</feature>
<dbReference type="RefSeq" id="WP_169248071.1">
    <property type="nucleotide sequence ID" value="NZ_SPMZ01000016.1"/>
</dbReference>
<evidence type="ECO:0000256" key="1">
    <source>
        <dbReference type="ARBA" id="ARBA00001946"/>
    </source>
</evidence>
<keyword evidence="2" id="KW-0378">Hydrolase</keyword>
<accession>A0ABX1TK15</accession>
<dbReference type="SUPFAM" id="SSF55811">
    <property type="entry name" value="Nudix"/>
    <property type="match status" value="1"/>
</dbReference>
<dbReference type="Pfam" id="PF00293">
    <property type="entry name" value="NUDIX"/>
    <property type="match status" value="1"/>
</dbReference>
<dbReference type="InterPro" id="IPR020084">
    <property type="entry name" value="NUDIX_hydrolase_CS"/>
</dbReference>